<evidence type="ECO:0000313" key="2">
    <source>
        <dbReference type="EMBL" id="KAG2498388.1"/>
    </source>
</evidence>
<gene>
    <name evidence="2" type="ORF">HYH03_003647</name>
</gene>
<reference evidence="2" key="1">
    <citation type="journal article" date="2020" name="bioRxiv">
        <title>Comparative genomics of Chlamydomonas.</title>
        <authorList>
            <person name="Craig R.J."/>
            <person name="Hasan A.R."/>
            <person name="Ness R.W."/>
            <person name="Keightley P.D."/>
        </authorList>
    </citation>
    <scope>NUCLEOTIDE SEQUENCE</scope>
    <source>
        <strain evidence="2">CCAP 11/70</strain>
    </source>
</reference>
<dbReference type="Gene3D" id="3.40.50.150">
    <property type="entry name" value="Vaccinia Virus protein VP39"/>
    <property type="match status" value="1"/>
</dbReference>
<dbReference type="SUPFAM" id="SSF53335">
    <property type="entry name" value="S-adenosyl-L-methionine-dependent methyltransferases"/>
    <property type="match status" value="1"/>
</dbReference>
<dbReference type="Pfam" id="PF05050">
    <property type="entry name" value="Methyltransf_21"/>
    <property type="match status" value="1"/>
</dbReference>
<evidence type="ECO:0000259" key="1">
    <source>
        <dbReference type="Pfam" id="PF05050"/>
    </source>
</evidence>
<organism evidence="2 3">
    <name type="scientific">Edaphochlamys debaryana</name>
    <dbReference type="NCBI Taxonomy" id="47281"/>
    <lineage>
        <taxon>Eukaryota</taxon>
        <taxon>Viridiplantae</taxon>
        <taxon>Chlorophyta</taxon>
        <taxon>core chlorophytes</taxon>
        <taxon>Chlorophyceae</taxon>
        <taxon>CS clade</taxon>
        <taxon>Chlamydomonadales</taxon>
        <taxon>Chlamydomonadales incertae sedis</taxon>
        <taxon>Edaphochlamys</taxon>
    </lineage>
</organism>
<name>A0A836C407_9CHLO</name>
<sequence>MICQSLFYNHLSLGPTSRYHLIAGAASAGWGQVEIHVPEGRGDNAAISAVAATKNVGGKSKPEEVITFPMDDHLANMRRHRSVPAGGLKGIKIDTQGHEFYVIKGLNHTLAAAQQLVVFAENAVELTEAAGVKPSEVYSYMRGHGFRGYCEVDIEVSERDGKEVITASGTEETGNDIECKDIIWVKV</sequence>
<keyword evidence="3" id="KW-1185">Reference proteome</keyword>
<dbReference type="OrthoDB" id="191325at2759"/>
<accession>A0A836C407</accession>
<dbReference type="AlphaFoldDB" id="A0A836C407"/>
<comment type="caution">
    <text evidence="2">The sequence shown here is derived from an EMBL/GenBank/DDBJ whole genome shotgun (WGS) entry which is preliminary data.</text>
</comment>
<dbReference type="Proteomes" id="UP000612055">
    <property type="component" value="Unassembled WGS sequence"/>
</dbReference>
<feature type="domain" description="Methyltransferase FkbM" evidence="1">
    <location>
        <begin position="43"/>
        <end position="147"/>
    </location>
</feature>
<protein>
    <recommendedName>
        <fullName evidence="1">Methyltransferase FkbM domain-containing protein</fullName>
    </recommendedName>
</protein>
<evidence type="ECO:0000313" key="3">
    <source>
        <dbReference type="Proteomes" id="UP000612055"/>
    </source>
</evidence>
<dbReference type="InterPro" id="IPR006342">
    <property type="entry name" value="FkbM_mtfrase"/>
</dbReference>
<dbReference type="EMBL" id="JAEHOE010000010">
    <property type="protein sequence ID" value="KAG2498388.1"/>
    <property type="molecule type" value="Genomic_DNA"/>
</dbReference>
<dbReference type="InterPro" id="IPR029063">
    <property type="entry name" value="SAM-dependent_MTases_sf"/>
</dbReference>
<proteinExistence type="predicted"/>